<feature type="domain" description="HTH tetR-type" evidence="5">
    <location>
        <begin position="8"/>
        <end position="68"/>
    </location>
</feature>
<dbReference type="InterPro" id="IPR001647">
    <property type="entry name" value="HTH_TetR"/>
</dbReference>
<dbReference type="STRING" id="1187848.A1QO_13265"/>
<evidence type="ECO:0000256" key="1">
    <source>
        <dbReference type="ARBA" id="ARBA00023015"/>
    </source>
</evidence>
<dbReference type="PANTHER" id="PTHR30055:SF234">
    <property type="entry name" value="HTH-TYPE TRANSCRIPTIONAL REGULATOR BETI"/>
    <property type="match status" value="1"/>
</dbReference>
<evidence type="ECO:0000313" key="6">
    <source>
        <dbReference type="EMBL" id="OEE31505.1"/>
    </source>
</evidence>
<dbReference type="InterPro" id="IPR009057">
    <property type="entry name" value="Homeodomain-like_sf"/>
</dbReference>
<dbReference type="InterPro" id="IPR050109">
    <property type="entry name" value="HTH-type_TetR-like_transc_reg"/>
</dbReference>
<dbReference type="EMBL" id="AJYQ02000125">
    <property type="protein sequence ID" value="OEE31505.1"/>
    <property type="molecule type" value="Genomic_DNA"/>
</dbReference>
<dbReference type="SUPFAM" id="SSF46689">
    <property type="entry name" value="Homeodomain-like"/>
    <property type="match status" value="1"/>
</dbReference>
<comment type="caution">
    <text evidence="6">The sequence shown here is derived from an EMBL/GenBank/DDBJ whole genome shotgun (WGS) entry which is preliminary data.</text>
</comment>
<keyword evidence="3" id="KW-0804">Transcription</keyword>
<dbReference type="PANTHER" id="PTHR30055">
    <property type="entry name" value="HTH-TYPE TRANSCRIPTIONAL REGULATOR RUTR"/>
    <property type="match status" value="1"/>
</dbReference>
<dbReference type="eggNOG" id="COG1309">
    <property type="taxonomic scope" value="Bacteria"/>
</dbReference>
<dbReference type="GO" id="GO:0000976">
    <property type="term" value="F:transcription cis-regulatory region binding"/>
    <property type="evidence" value="ECO:0007669"/>
    <property type="project" value="TreeGrafter"/>
</dbReference>
<organism evidence="6 7">
    <name type="scientific">Vibrio genomosp. F10 str. ZF-129</name>
    <dbReference type="NCBI Taxonomy" id="1187848"/>
    <lineage>
        <taxon>Bacteria</taxon>
        <taxon>Pseudomonadati</taxon>
        <taxon>Pseudomonadota</taxon>
        <taxon>Gammaproteobacteria</taxon>
        <taxon>Vibrionales</taxon>
        <taxon>Vibrionaceae</taxon>
        <taxon>Vibrio</taxon>
    </lineage>
</organism>
<dbReference type="RefSeq" id="WP_017041560.1">
    <property type="nucleotide sequence ID" value="NZ_AJYQ02000125.1"/>
</dbReference>
<keyword evidence="1" id="KW-0805">Transcription regulation</keyword>
<name>A0A1E5BBI1_9VIBR</name>
<evidence type="ECO:0000256" key="2">
    <source>
        <dbReference type="ARBA" id="ARBA00023125"/>
    </source>
</evidence>
<dbReference type="PROSITE" id="PS50977">
    <property type="entry name" value="HTH_TETR_2"/>
    <property type="match status" value="1"/>
</dbReference>
<accession>A0A1E5BBI1</accession>
<keyword evidence="2 4" id="KW-0238">DNA-binding</keyword>
<sequence length="183" mass="20115">MPKVVDRDAYRKELASKAVEIFSEHGFNGLGMRGIADALGVSKSALYHYFSSKKALFAACTELVLEPHTLYGIEEGSPLPENKQQAIIQLITALDSRFKGEMTVLLDYVKNRDSQDIANDHLLKMADTKFLAELSKLVGEANATQAYALILGGLMTRLLNGNQTKLEEIAGWILNLPCGVTEK</sequence>
<protein>
    <submittedName>
        <fullName evidence="6">TetR family transcriptional regulator</fullName>
    </submittedName>
</protein>
<dbReference type="AlphaFoldDB" id="A0A1E5BBI1"/>
<dbReference type="OrthoDB" id="4541465at2"/>
<gene>
    <name evidence="6" type="ORF">A1QO_13265</name>
</gene>
<dbReference type="Pfam" id="PF00440">
    <property type="entry name" value="TetR_N"/>
    <property type="match status" value="1"/>
</dbReference>
<feature type="DNA-binding region" description="H-T-H motif" evidence="4">
    <location>
        <begin position="31"/>
        <end position="50"/>
    </location>
</feature>
<reference evidence="6 7" key="1">
    <citation type="journal article" date="2012" name="Science">
        <title>Ecological populations of bacteria act as socially cohesive units of antibiotic production and resistance.</title>
        <authorList>
            <person name="Cordero O.X."/>
            <person name="Wildschutte H."/>
            <person name="Kirkup B."/>
            <person name="Proehl S."/>
            <person name="Ngo L."/>
            <person name="Hussain F."/>
            <person name="Le Roux F."/>
            <person name="Mincer T."/>
            <person name="Polz M.F."/>
        </authorList>
    </citation>
    <scope>NUCLEOTIDE SEQUENCE [LARGE SCALE GENOMIC DNA]</scope>
    <source>
        <strain evidence="6 7">ZF-129</strain>
    </source>
</reference>
<proteinExistence type="predicted"/>
<dbReference type="Gene3D" id="1.10.357.10">
    <property type="entry name" value="Tetracycline Repressor, domain 2"/>
    <property type="match status" value="1"/>
</dbReference>
<evidence type="ECO:0000313" key="7">
    <source>
        <dbReference type="Proteomes" id="UP000094741"/>
    </source>
</evidence>
<evidence type="ECO:0000256" key="3">
    <source>
        <dbReference type="ARBA" id="ARBA00023163"/>
    </source>
</evidence>
<dbReference type="Proteomes" id="UP000094741">
    <property type="component" value="Unassembled WGS sequence"/>
</dbReference>
<evidence type="ECO:0000259" key="5">
    <source>
        <dbReference type="PROSITE" id="PS50977"/>
    </source>
</evidence>
<evidence type="ECO:0000256" key="4">
    <source>
        <dbReference type="PROSITE-ProRule" id="PRU00335"/>
    </source>
</evidence>
<dbReference type="GO" id="GO:0003700">
    <property type="term" value="F:DNA-binding transcription factor activity"/>
    <property type="evidence" value="ECO:0007669"/>
    <property type="project" value="TreeGrafter"/>
</dbReference>
<dbReference type="PRINTS" id="PR00455">
    <property type="entry name" value="HTHTETR"/>
</dbReference>